<accession>A0A4S3KQE3</accession>
<evidence type="ECO:0000313" key="2">
    <source>
        <dbReference type="Proteomes" id="UP000307749"/>
    </source>
</evidence>
<sequence length="178" mass="19672">MTDNDDEDTQMSADSIDFFIHVGHQPPRLVEARDDDLLEAVLWREGVALDADVHMIVGADDEEEGVDAEPLAPGLTVGGAGLKRHGHLHCQRCRRIQVSVNYQSRTEQETFSPTAPIRRVRRWAQKIFGLTGPAAGDFVLQLCGSDVDAGLQQRLAEFVRDHTCSACFDFSKEVTPQG</sequence>
<gene>
    <name evidence="1" type="ORF">B1806_03865</name>
</gene>
<comment type="caution">
    <text evidence="1">The sequence shown here is derived from an EMBL/GenBank/DDBJ whole genome shotgun (WGS) entry which is preliminary data.</text>
</comment>
<dbReference type="AlphaFoldDB" id="A0A4S3KQE3"/>
<keyword evidence="2" id="KW-1185">Reference proteome</keyword>
<reference evidence="1 2" key="1">
    <citation type="submission" date="2017-02" db="EMBL/GenBank/DDBJ databases">
        <title>Whole genome sequencing of Metallibacterium scheffleri DSM 24874 (T).</title>
        <authorList>
            <person name="Kumar S."/>
            <person name="Patil P."/>
            <person name="Patil P.B."/>
        </authorList>
    </citation>
    <scope>NUCLEOTIDE SEQUENCE [LARGE SCALE GENOMIC DNA]</scope>
    <source>
        <strain evidence="1 2">DSM 24874</strain>
    </source>
</reference>
<dbReference type="STRING" id="993689.GCA_002077135_00159"/>
<protein>
    <submittedName>
        <fullName evidence="1">Uncharacterized protein</fullName>
    </submittedName>
</protein>
<evidence type="ECO:0000313" key="1">
    <source>
        <dbReference type="EMBL" id="THD11265.1"/>
    </source>
</evidence>
<dbReference type="EMBL" id="MWQO01000014">
    <property type="protein sequence ID" value="THD11265.1"/>
    <property type="molecule type" value="Genomic_DNA"/>
</dbReference>
<name>A0A4S3KQE3_9GAMM</name>
<organism evidence="1 2">
    <name type="scientific">Metallibacterium scheffleri</name>
    <dbReference type="NCBI Taxonomy" id="993689"/>
    <lineage>
        <taxon>Bacteria</taxon>
        <taxon>Pseudomonadati</taxon>
        <taxon>Pseudomonadota</taxon>
        <taxon>Gammaproteobacteria</taxon>
        <taxon>Lysobacterales</taxon>
        <taxon>Rhodanobacteraceae</taxon>
        <taxon>Metallibacterium</taxon>
    </lineage>
</organism>
<proteinExistence type="predicted"/>
<dbReference type="Proteomes" id="UP000307749">
    <property type="component" value="Unassembled WGS sequence"/>
</dbReference>